<evidence type="ECO:0000256" key="1">
    <source>
        <dbReference type="SAM" id="MobiDB-lite"/>
    </source>
</evidence>
<feature type="compositionally biased region" description="Low complexity" evidence="1">
    <location>
        <begin position="39"/>
        <end position="51"/>
    </location>
</feature>
<proteinExistence type="predicted"/>
<keyword evidence="3" id="KW-1185">Reference proteome</keyword>
<dbReference type="Proteomes" id="UP000299102">
    <property type="component" value="Unassembled WGS sequence"/>
</dbReference>
<comment type="caution">
    <text evidence="2">The sequence shown here is derived from an EMBL/GenBank/DDBJ whole genome shotgun (WGS) entry which is preliminary data.</text>
</comment>
<dbReference type="AlphaFoldDB" id="A0A4C1TAC6"/>
<organism evidence="2 3">
    <name type="scientific">Eumeta variegata</name>
    <name type="common">Bagworm moth</name>
    <name type="synonym">Eumeta japonica</name>
    <dbReference type="NCBI Taxonomy" id="151549"/>
    <lineage>
        <taxon>Eukaryota</taxon>
        <taxon>Metazoa</taxon>
        <taxon>Ecdysozoa</taxon>
        <taxon>Arthropoda</taxon>
        <taxon>Hexapoda</taxon>
        <taxon>Insecta</taxon>
        <taxon>Pterygota</taxon>
        <taxon>Neoptera</taxon>
        <taxon>Endopterygota</taxon>
        <taxon>Lepidoptera</taxon>
        <taxon>Glossata</taxon>
        <taxon>Ditrysia</taxon>
        <taxon>Tineoidea</taxon>
        <taxon>Psychidae</taxon>
        <taxon>Oiketicinae</taxon>
        <taxon>Eumeta</taxon>
    </lineage>
</organism>
<sequence length="72" mass="7752">MNPQAPRLYGLPKVHKEGMTVSYPPAAAVLSNIIHHSNSASPEPRAPAARISRTRRGLTSNKWSSPSASCFP</sequence>
<evidence type="ECO:0000313" key="2">
    <source>
        <dbReference type="EMBL" id="GBP11459.1"/>
    </source>
</evidence>
<gene>
    <name evidence="2" type="ORF">EVAR_92956_1</name>
</gene>
<reference evidence="2 3" key="1">
    <citation type="journal article" date="2019" name="Commun. Biol.">
        <title>The bagworm genome reveals a unique fibroin gene that provides high tensile strength.</title>
        <authorList>
            <person name="Kono N."/>
            <person name="Nakamura H."/>
            <person name="Ohtoshi R."/>
            <person name="Tomita M."/>
            <person name="Numata K."/>
            <person name="Arakawa K."/>
        </authorList>
    </citation>
    <scope>NUCLEOTIDE SEQUENCE [LARGE SCALE GENOMIC DNA]</scope>
</reference>
<dbReference type="EMBL" id="BGZK01000046">
    <property type="protein sequence ID" value="GBP11459.1"/>
    <property type="molecule type" value="Genomic_DNA"/>
</dbReference>
<evidence type="ECO:0000313" key="3">
    <source>
        <dbReference type="Proteomes" id="UP000299102"/>
    </source>
</evidence>
<feature type="region of interest" description="Disordered" evidence="1">
    <location>
        <begin position="37"/>
        <end position="72"/>
    </location>
</feature>
<name>A0A4C1TAC6_EUMVA</name>
<protein>
    <submittedName>
        <fullName evidence="2">Uncharacterized protein</fullName>
    </submittedName>
</protein>
<accession>A0A4C1TAC6</accession>
<feature type="compositionally biased region" description="Polar residues" evidence="1">
    <location>
        <begin position="57"/>
        <end position="72"/>
    </location>
</feature>